<dbReference type="GO" id="GO:0005315">
    <property type="term" value="F:phosphate transmembrane transporter activity"/>
    <property type="evidence" value="ECO:0007669"/>
    <property type="project" value="InterPro"/>
</dbReference>
<evidence type="ECO:0000256" key="11">
    <source>
        <dbReference type="SAM" id="Phobius"/>
    </source>
</evidence>
<dbReference type="SUPFAM" id="SSF161098">
    <property type="entry name" value="MetI-like"/>
    <property type="match status" value="2"/>
</dbReference>
<keyword evidence="4" id="KW-0813">Transport</keyword>
<feature type="transmembrane region" description="Helical" evidence="11">
    <location>
        <begin position="511"/>
        <end position="536"/>
    </location>
</feature>
<dbReference type="NCBIfam" id="TIGR00974">
    <property type="entry name" value="3a0107s02c"/>
    <property type="match status" value="1"/>
</dbReference>
<proteinExistence type="inferred from homology"/>
<sequence length="689" mass="72209">MSGERPAVTDTSGPSGPGPDRADLSAPEQVSSTARPSGPGRFRRGPAAALTGRSRRGDGLFAGGARGSALFLLVLMGAIVAFLISQAIHAISADSVNFLAAFEWNPDDDPSVWGVALVAWGTLVTSLFALAIGAPIAVGAALFISQYAPRRLAQVLGYVVDLLAAVPSVVYGLWGIIFLVPHMGGVSRIVSAVLGWIPIFHYDGAPAPRSVFAAGIVLAIMILPIVAAISREVFLQTPRENMEAAYALGATKWEMIRLAVLPYGRSGVISAIVLGFGRALGETIAVAMVLSQTGTFFTHFLEPGGNTIAANIAIQFKNAFDVGRGALIASGLVLFVMTLLVNYLARWIARRGVISDDGMAAGTDADQSAAGAAAPVASPVDVYHHHAINPRDAHQDPGFATRSLSSVAPRRRLTNLAASGSVAAAFLLAVLPLASILVLVISNGARGFGGNFLYHSMRNIAESDPGGGAYHAILGTLEQAGLAALIAVPIGVMVAIYLVEYGSGWLARSVTFIVDVMMGLPSIVAGLFILSLWILAFGFKDSGFAGSLALMILMLPLVIRSSEEMLKLVPHALREASYALGVPKWRTVLRVVVPTALPGIVTGVMLGVARIMGETAPVLLVVGFTSSINQNPFSGAQGSLPFFIYNEATQPYQPAIDRAWAGALTLILIIMILNLAARLLAWWKKPGRA</sequence>
<feature type="transmembrane region" description="Helical" evidence="11">
    <location>
        <begin position="480"/>
        <end position="499"/>
    </location>
</feature>
<dbReference type="Proteomes" id="UP000677913">
    <property type="component" value="Unassembled WGS sequence"/>
</dbReference>
<gene>
    <name evidence="13" type="primary">pstC</name>
    <name evidence="13" type="ORF">KGA66_10780</name>
</gene>
<evidence type="ECO:0000313" key="14">
    <source>
        <dbReference type="Proteomes" id="UP000677913"/>
    </source>
</evidence>
<name>A0A8J8BBW1_9ACTN</name>
<dbReference type="Pfam" id="PF00528">
    <property type="entry name" value="BPD_transp_1"/>
    <property type="match status" value="2"/>
</dbReference>
<comment type="similarity">
    <text evidence="3">Belongs to the binding-protein-dependent transport system permease family. CysTW subfamily.</text>
</comment>
<keyword evidence="5" id="KW-1003">Cell membrane</keyword>
<dbReference type="NCBIfam" id="TIGR02138">
    <property type="entry name" value="phosphate_pstC"/>
    <property type="match status" value="1"/>
</dbReference>
<evidence type="ECO:0000256" key="2">
    <source>
        <dbReference type="ARBA" id="ARBA00004651"/>
    </source>
</evidence>
<feature type="transmembrane region" description="Helical" evidence="11">
    <location>
        <begin position="70"/>
        <end position="91"/>
    </location>
</feature>
<feature type="transmembrane region" description="Helical" evidence="11">
    <location>
        <begin position="111"/>
        <end position="144"/>
    </location>
</feature>
<keyword evidence="9 11" id="KW-0472">Membrane</keyword>
<evidence type="ECO:0000256" key="8">
    <source>
        <dbReference type="ARBA" id="ARBA00022989"/>
    </source>
</evidence>
<evidence type="ECO:0000256" key="1">
    <source>
        <dbReference type="ARBA" id="ARBA00003510"/>
    </source>
</evidence>
<dbReference type="InterPro" id="IPR011864">
    <property type="entry name" value="Phosphate_PstC"/>
</dbReference>
<evidence type="ECO:0000256" key="5">
    <source>
        <dbReference type="ARBA" id="ARBA00022475"/>
    </source>
</evidence>
<evidence type="ECO:0000256" key="4">
    <source>
        <dbReference type="ARBA" id="ARBA00022448"/>
    </source>
</evidence>
<dbReference type="CDD" id="cd06261">
    <property type="entry name" value="TM_PBP2"/>
    <property type="match status" value="2"/>
</dbReference>
<dbReference type="PANTHER" id="PTHR30425">
    <property type="entry name" value="PHOSPHATE TRANSPORT SYSTEM PERMEASE PROTEIN PST"/>
    <property type="match status" value="1"/>
</dbReference>
<comment type="caution">
    <text evidence="13">The sequence shown here is derived from an EMBL/GenBank/DDBJ whole genome shotgun (WGS) entry which is preliminary data.</text>
</comment>
<evidence type="ECO:0000256" key="7">
    <source>
        <dbReference type="ARBA" id="ARBA00022692"/>
    </source>
</evidence>
<keyword evidence="6" id="KW-0592">Phosphate transport</keyword>
<feature type="transmembrane region" description="Helical" evidence="11">
    <location>
        <begin position="326"/>
        <end position="345"/>
    </location>
</feature>
<feature type="transmembrane region" description="Helical" evidence="11">
    <location>
        <begin position="542"/>
        <end position="559"/>
    </location>
</feature>
<evidence type="ECO:0000256" key="10">
    <source>
        <dbReference type="SAM" id="MobiDB-lite"/>
    </source>
</evidence>
<feature type="region of interest" description="Disordered" evidence="10">
    <location>
        <begin position="1"/>
        <end position="48"/>
    </location>
</feature>
<keyword evidence="8 11" id="KW-1133">Transmembrane helix</keyword>
<reference evidence="13" key="1">
    <citation type="submission" date="2021-04" db="EMBL/GenBank/DDBJ databases">
        <title>Genome based classification of Actinospica acidithermotolerans sp. nov., an actinobacterium isolated from an Indonesian hot spring.</title>
        <authorList>
            <person name="Kusuma A.B."/>
            <person name="Putra K.E."/>
            <person name="Nafisah S."/>
            <person name="Loh J."/>
            <person name="Nouioui I."/>
            <person name="Goodfellow M."/>
        </authorList>
    </citation>
    <scope>NUCLEOTIDE SEQUENCE</scope>
    <source>
        <strain evidence="13">DSM 45618</strain>
    </source>
</reference>
<protein>
    <submittedName>
        <fullName evidence="13">Phosphate ABC transporter permease subunit PstC</fullName>
    </submittedName>
</protein>
<comment type="function">
    <text evidence="1">Part of the binding-protein-dependent transport system for phosphate; probably responsible for the translocation of the substrate across the membrane.</text>
</comment>
<dbReference type="GO" id="GO:0035435">
    <property type="term" value="P:phosphate ion transmembrane transport"/>
    <property type="evidence" value="ECO:0007669"/>
    <property type="project" value="InterPro"/>
</dbReference>
<dbReference type="InterPro" id="IPR035906">
    <property type="entry name" value="MetI-like_sf"/>
</dbReference>
<evidence type="ECO:0000256" key="9">
    <source>
        <dbReference type="ARBA" id="ARBA00023136"/>
    </source>
</evidence>
<keyword evidence="14" id="KW-1185">Reference proteome</keyword>
<dbReference type="GO" id="GO:0005886">
    <property type="term" value="C:plasma membrane"/>
    <property type="evidence" value="ECO:0007669"/>
    <property type="project" value="UniProtKB-SubCell"/>
</dbReference>
<dbReference type="PANTHER" id="PTHR30425:SF1">
    <property type="entry name" value="PHOSPHATE TRANSPORT SYSTEM PERMEASE PROTEIN PSTC"/>
    <property type="match status" value="1"/>
</dbReference>
<dbReference type="InterPro" id="IPR005672">
    <property type="entry name" value="Phosphate_PstA"/>
</dbReference>
<organism evidence="13 14">
    <name type="scientific">Actinocrinis puniceicyclus</name>
    <dbReference type="NCBI Taxonomy" id="977794"/>
    <lineage>
        <taxon>Bacteria</taxon>
        <taxon>Bacillati</taxon>
        <taxon>Actinomycetota</taxon>
        <taxon>Actinomycetes</taxon>
        <taxon>Catenulisporales</taxon>
        <taxon>Actinospicaceae</taxon>
        <taxon>Actinocrinis</taxon>
    </lineage>
</organism>
<evidence type="ECO:0000313" key="13">
    <source>
        <dbReference type="EMBL" id="MBS2963533.1"/>
    </source>
</evidence>
<dbReference type="InterPro" id="IPR051124">
    <property type="entry name" value="Phosphate_Transport_Permease"/>
</dbReference>
<comment type="subcellular location">
    <subcellularLocation>
        <location evidence="2">Cell membrane</location>
        <topology evidence="2">Multi-pass membrane protein</topology>
    </subcellularLocation>
</comment>
<feature type="domain" description="ABC transmembrane type-1" evidence="12">
    <location>
        <begin position="473"/>
        <end position="677"/>
    </location>
</feature>
<feature type="transmembrane region" description="Helical" evidence="11">
    <location>
        <begin position="591"/>
        <end position="612"/>
    </location>
</feature>
<feature type="transmembrane region" description="Helical" evidence="11">
    <location>
        <begin position="156"/>
        <end position="180"/>
    </location>
</feature>
<dbReference type="PROSITE" id="PS50928">
    <property type="entry name" value="ABC_TM1"/>
    <property type="match status" value="2"/>
</dbReference>
<evidence type="ECO:0000256" key="6">
    <source>
        <dbReference type="ARBA" id="ARBA00022592"/>
    </source>
</evidence>
<keyword evidence="7 11" id="KW-0812">Transmembrane</keyword>
<dbReference type="AlphaFoldDB" id="A0A8J8BBW1"/>
<evidence type="ECO:0000256" key="3">
    <source>
        <dbReference type="ARBA" id="ARBA00007069"/>
    </source>
</evidence>
<feature type="compositionally biased region" description="Low complexity" evidence="10">
    <location>
        <begin position="34"/>
        <end position="48"/>
    </location>
</feature>
<dbReference type="EMBL" id="JAGSXH010000028">
    <property type="protein sequence ID" value="MBS2963533.1"/>
    <property type="molecule type" value="Genomic_DNA"/>
</dbReference>
<feature type="transmembrane region" description="Helical" evidence="11">
    <location>
        <begin position="659"/>
        <end position="681"/>
    </location>
</feature>
<dbReference type="InterPro" id="IPR000515">
    <property type="entry name" value="MetI-like"/>
</dbReference>
<feature type="transmembrane region" description="Helical" evidence="11">
    <location>
        <begin position="211"/>
        <end position="230"/>
    </location>
</feature>
<evidence type="ECO:0000259" key="12">
    <source>
        <dbReference type="PROSITE" id="PS50928"/>
    </source>
</evidence>
<feature type="transmembrane region" description="Helical" evidence="11">
    <location>
        <begin position="416"/>
        <end position="441"/>
    </location>
</feature>
<feature type="domain" description="ABC transmembrane type-1" evidence="12">
    <location>
        <begin position="119"/>
        <end position="345"/>
    </location>
</feature>
<accession>A0A8J8BBW1</accession>
<dbReference type="Gene3D" id="1.10.3720.10">
    <property type="entry name" value="MetI-like"/>
    <property type="match status" value="2"/>
</dbReference>